<name>A0ABD2JT43_9BILA</name>
<reference evidence="2 3" key="1">
    <citation type="submission" date="2024-10" db="EMBL/GenBank/DDBJ databases">
        <authorList>
            <person name="Kim D."/>
        </authorList>
    </citation>
    <scope>NUCLEOTIDE SEQUENCE [LARGE SCALE GENOMIC DNA]</scope>
    <source>
        <strain evidence="2">BH-2024</strain>
    </source>
</reference>
<evidence type="ECO:0000313" key="2">
    <source>
        <dbReference type="EMBL" id="KAL3093757.1"/>
    </source>
</evidence>
<evidence type="ECO:0000256" key="1">
    <source>
        <dbReference type="SAM" id="MobiDB-lite"/>
    </source>
</evidence>
<feature type="compositionally biased region" description="Polar residues" evidence="1">
    <location>
        <begin position="1"/>
        <end position="13"/>
    </location>
</feature>
<keyword evidence="3" id="KW-1185">Reference proteome</keyword>
<sequence>MAAFTRTSALFPNSPQPYPQPDIPQSSRISSRFPPPFPPVLSTCIFLCRQTRCSLSGSPSAAPPTLSSPWLELLRPRSEAAHAWRAWFETAREKLQDVKRKLLALSSPCWIRYRRCPARRPAWCLEVLTDTF</sequence>
<dbReference type="EMBL" id="JBICBT010000909">
    <property type="protein sequence ID" value="KAL3093757.1"/>
    <property type="molecule type" value="Genomic_DNA"/>
</dbReference>
<evidence type="ECO:0000313" key="3">
    <source>
        <dbReference type="Proteomes" id="UP001620626"/>
    </source>
</evidence>
<organism evidence="2 3">
    <name type="scientific">Heterodera trifolii</name>
    <dbReference type="NCBI Taxonomy" id="157864"/>
    <lineage>
        <taxon>Eukaryota</taxon>
        <taxon>Metazoa</taxon>
        <taxon>Ecdysozoa</taxon>
        <taxon>Nematoda</taxon>
        <taxon>Chromadorea</taxon>
        <taxon>Rhabditida</taxon>
        <taxon>Tylenchina</taxon>
        <taxon>Tylenchomorpha</taxon>
        <taxon>Tylenchoidea</taxon>
        <taxon>Heteroderidae</taxon>
        <taxon>Heteroderinae</taxon>
        <taxon>Heterodera</taxon>
    </lineage>
</organism>
<feature type="region of interest" description="Disordered" evidence="1">
    <location>
        <begin position="1"/>
        <end position="31"/>
    </location>
</feature>
<proteinExistence type="predicted"/>
<protein>
    <submittedName>
        <fullName evidence="2">Uncharacterized protein</fullName>
    </submittedName>
</protein>
<dbReference type="Proteomes" id="UP001620626">
    <property type="component" value="Unassembled WGS sequence"/>
</dbReference>
<accession>A0ABD2JT43</accession>
<gene>
    <name evidence="2" type="ORF">niasHT_027028</name>
</gene>
<dbReference type="AlphaFoldDB" id="A0ABD2JT43"/>
<comment type="caution">
    <text evidence="2">The sequence shown here is derived from an EMBL/GenBank/DDBJ whole genome shotgun (WGS) entry which is preliminary data.</text>
</comment>